<dbReference type="GO" id="GO:0020037">
    <property type="term" value="F:heme binding"/>
    <property type="evidence" value="ECO:0007669"/>
    <property type="project" value="InterPro"/>
</dbReference>
<keyword evidence="1" id="KW-0813">Transport</keyword>
<organism evidence="9 10">
    <name type="scientific">Albidiferax ferrireducens (strain ATCC BAA-621 / DSM 15236 / T118)</name>
    <name type="common">Rhodoferax ferrireducens</name>
    <dbReference type="NCBI Taxonomy" id="338969"/>
    <lineage>
        <taxon>Bacteria</taxon>
        <taxon>Pseudomonadati</taxon>
        <taxon>Pseudomonadota</taxon>
        <taxon>Betaproteobacteria</taxon>
        <taxon>Burkholderiales</taxon>
        <taxon>Comamonadaceae</taxon>
        <taxon>Rhodoferax</taxon>
    </lineage>
</organism>
<dbReference type="OrthoDB" id="5520910at2"/>
<sequence length="153" mass="17276">MPILKSSSLLAIAAVLTLTACDEAIDTHPAQLVTKRRAIFKEFTRTLEPMGMVARDRKDYNPREFHVSALALEKLAMQPWGYFTPDSNYPPTHAKPAVWMQPTEFKQAQENYQAAVSQLVKAAEGGNLDIVRTAVNDVQYSCKTCHNQFRKDY</sequence>
<dbReference type="AlphaFoldDB" id="Q21YG5"/>
<reference evidence="10" key="1">
    <citation type="submission" date="2006-02" db="EMBL/GenBank/DDBJ databases">
        <title>Complete sequence of chromosome of Rhodoferax ferrireducens DSM 15236.</title>
        <authorList>
            <person name="Copeland A."/>
            <person name="Lucas S."/>
            <person name="Lapidus A."/>
            <person name="Barry K."/>
            <person name="Detter J.C."/>
            <person name="Glavina del Rio T."/>
            <person name="Hammon N."/>
            <person name="Israni S."/>
            <person name="Pitluck S."/>
            <person name="Brettin T."/>
            <person name="Bruce D."/>
            <person name="Han C."/>
            <person name="Tapia R."/>
            <person name="Gilna P."/>
            <person name="Kiss H."/>
            <person name="Schmutz J."/>
            <person name="Larimer F."/>
            <person name="Land M."/>
            <person name="Kyrpides N."/>
            <person name="Ivanova N."/>
            <person name="Richardson P."/>
        </authorList>
    </citation>
    <scope>NUCLEOTIDE SEQUENCE [LARGE SCALE GENOMIC DNA]</scope>
    <source>
        <strain evidence="10">ATCC BAA-621 / DSM 15236 / T118</strain>
    </source>
</reference>
<evidence type="ECO:0000256" key="8">
    <source>
        <dbReference type="SAM" id="SignalP"/>
    </source>
</evidence>
<dbReference type="InterPro" id="IPR012127">
    <property type="entry name" value="Cyt_c_prime"/>
</dbReference>
<dbReference type="InterPro" id="IPR010980">
    <property type="entry name" value="Cyt_c/b562"/>
</dbReference>
<keyword evidence="8" id="KW-0732">Signal</keyword>
<evidence type="ECO:0000256" key="5">
    <source>
        <dbReference type="ARBA" id="ARBA00023004"/>
    </source>
</evidence>
<feature type="binding site" description="covalent" evidence="7">
    <location>
        <position position="142"/>
    </location>
    <ligand>
        <name>heme c</name>
        <dbReference type="ChEBI" id="CHEBI:61717"/>
    </ligand>
</feature>
<evidence type="ECO:0000313" key="10">
    <source>
        <dbReference type="Proteomes" id="UP000008332"/>
    </source>
</evidence>
<keyword evidence="2 7" id="KW-0349">Heme</keyword>
<dbReference type="GO" id="GO:0042597">
    <property type="term" value="C:periplasmic space"/>
    <property type="evidence" value="ECO:0007669"/>
    <property type="project" value="InterPro"/>
</dbReference>
<name>Q21YG5_ALBFT</name>
<dbReference type="RefSeq" id="WP_011463756.1">
    <property type="nucleotide sequence ID" value="NC_007908.1"/>
</dbReference>
<dbReference type="InterPro" id="IPR002321">
    <property type="entry name" value="Cyt_c_II"/>
</dbReference>
<keyword evidence="10" id="KW-1185">Reference proteome</keyword>
<dbReference type="KEGG" id="rfr:Rfer_1455"/>
<dbReference type="GO" id="GO:0022900">
    <property type="term" value="P:electron transport chain"/>
    <property type="evidence" value="ECO:0007669"/>
    <property type="project" value="InterPro"/>
</dbReference>
<keyword evidence="5 6" id="KW-0408">Iron</keyword>
<evidence type="ECO:0000256" key="6">
    <source>
        <dbReference type="PIRSR" id="PIRSR000027-1"/>
    </source>
</evidence>
<evidence type="ECO:0000256" key="7">
    <source>
        <dbReference type="PIRSR" id="PIRSR000027-2"/>
    </source>
</evidence>
<evidence type="ECO:0000313" key="9">
    <source>
        <dbReference type="EMBL" id="ABD69188.1"/>
    </source>
</evidence>
<dbReference type="STRING" id="338969.Rfer_1455"/>
<dbReference type="Pfam" id="PF01322">
    <property type="entry name" value="Cytochrom_C_2"/>
    <property type="match status" value="1"/>
</dbReference>
<dbReference type="PIRSF" id="PIRSF000027">
    <property type="entry name" value="Cytc_c_prime"/>
    <property type="match status" value="1"/>
</dbReference>
<feature type="signal peptide" evidence="8">
    <location>
        <begin position="1"/>
        <end position="20"/>
    </location>
</feature>
<dbReference type="GO" id="GO:0009055">
    <property type="term" value="F:electron transfer activity"/>
    <property type="evidence" value="ECO:0007669"/>
    <property type="project" value="InterPro"/>
</dbReference>
<feature type="chain" id="PRO_5004200577" evidence="8">
    <location>
        <begin position="21"/>
        <end position="153"/>
    </location>
</feature>
<dbReference type="SUPFAM" id="SSF47175">
    <property type="entry name" value="Cytochromes"/>
    <property type="match status" value="1"/>
</dbReference>
<dbReference type="Gene3D" id="1.20.120.10">
    <property type="entry name" value="Cytochrome c/b562"/>
    <property type="match status" value="1"/>
</dbReference>
<proteinExistence type="predicted"/>
<dbReference type="GO" id="GO:0005506">
    <property type="term" value="F:iron ion binding"/>
    <property type="evidence" value="ECO:0007669"/>
    <property type="project" value="InterPro"/>
</dbReference>
<feature type="binding site" description="covalent" evidence="7">
    <location>
        <position position="145"/>
    </location>
    <ligand>
        <name>heme c</name>
        <dbReference type="ChEBI" id="CHEBI:61717"/>
    </ligand>
</feature>
<dbReference type="eggNOG" id="COG3909">
    <property type="taxonomic scope" value="Bacteria"/>
</dbReference>
<dbReference type="HOGENOM" id="CLU_106713_4_0_4"/>
<dbReference type="Proteomes" id="UP000008332">
    <property type="component" value="Chromosome"/>
</dbReference>
<evidence type="ECO:0000256" key="2">
    <source>
        <dbReference type="ARBA" id="ARBA00022617"/>
    </source>
</evidence>
<evidence type="ECO:0000256" key="1">
    <source>
        <dbReference type="ARBA" id="ARBA00022448"/>
    </source>
</evidence>
<dbReference type="EMBL" id="CP000267">
    <property type="protein sequence ID" value="ABD69188.1"/>
    <property type="molecule type" value="Genomic_DNA"/>
</dbReference>
<gene>
    <name evidence="9" type="ordered locus">Rfer_1455</name>
</gene>
<accession>Q21YG5</accession>
<evidence type="ECO:0000256" key="3">
    <source>
        <dbReference type="ARBA" id="ARBA00022723"/>
    </source>
</evidence>
<keyword evidence="4" id="KW-0249">Electron transport</keyword>
<feature type="binding site" description="axial binding residue" evidence="6">
    <location>
        <position position="146"/>
    </location>
    <ligand>
        <name>heme c</name>
        <dbReference type="ChEBI" id="CHEBI:61717"/>
    </ligand>
    <ligandPart>
        <name>Fe</name>
        <dbReference type="ChEBI" id="CHEBI:18248"/>
    </ligandPart>
</feature>
<dbReference type="PROSITE" id="PS51009">
    <property type="entry name" value="CYTCII"/>
    <property type="match status" value="1"/>
</dbReference>
<keyword evidence="3 6" id="KW-0479">Metal-binding</keyword>
<protein>
    <submittedName>
        <fullName evidence="9">Cytochrome c, class II</fullName>
    </submittedName>
</protein>
<comment type="PTM">
    <text evidence="7">Binds 1 heme group per subunit.</text>
</comment>
<dbReference type="PROSITE" id="PS51257">
    <property type="entry name" value="PROKAR_LIPOPROTEIN"/>
    <property type="match status" value="1"/>
</dbReference>
<evidence type="ECO:0000256" key="4">
    <source>
        <dbReference type="ARBA" id="ARBA00022982"/>
    </source>
</evidence>